<feature type="transmembrane region" description="Helical" evidence="2">
    <location>
        <begin position="24"/>
        <end position="46"/>
    </location>
</feature>
<accession>A0A8B8DYT2</accession>
<gene>
    <name evidence="4" type="primary">LOC111130242</name>
</gene>
<name>A0A8B8DYT2_CRAVI</name>
<keyword evidence="2" id="KW-0812">Transmembrane</keyword>
<feature type="compositionally biased region" description="Acidic residues" evidence="1">
    <location>
        <begin position="398"/>
        <end position="407"/>
    </location>
</feature>
<dbReference type="Proteomes" id="UP000694844">
    <property type="component" value="Chromosome 4"/>
</dbReference>
<evidence type="ECO:0000256" key="1">
    <source>
        <dbReference type="SAM" id="MobiDB-lite"/>
    </source>
</evidence>
<proteinExistence type="predicted"/>
<dbReference type="GeneID" id="111130242"/>
<dbReference type="KEGG" id="cvn:111130242"/>
<reference evidence="4" key="1">
    <citation type="submission" date="2025-08" db="UniProtKB">
        <authorList>
            <consortium name="RefSeq"/>
        </authorList>
    </citation>
    <scope>IDENTIFICATION</scope>
    <source>
        <tissue evidence="4">Whole sample</tissue>
    </source>
</reference>
<keyword evidence="2" id="KW-1133">Transmembrane helix</keyword>
<feature type="region of interest" description="Disordered" evidence="1">
    <location>
        <begin position="195"/>
        <end position="218"/>
    </location>
</feature>
<feature type="compositionally biased region" description="Acidic residues" evidence="1">
    <location>
        <begin position="347"/>
        <end position="364"/>
    </location>
</feature>
<evidence type="ECO:0000313" key="3">
    <source>
        <dbReference type="Proteomes" id="UP000694844"/>
    </source>
</evidence>
<evidence type="ECO:0000313" key="4">
    <source>
        <dbReference type="RefSeq" id="XP_022332738.1"/>
    </source>
</evidence>
<dbReference type="AlphaFoldDB" id="A0A8B8DYT2"/>
<evidence type="ECO:0000256" key="2">
    <source>
        <dbReference type="SAM" id="Phobius"/>
    </source>
</evidence>
<dbReference type="OrthoDB" id="5586934at2759"/>
<organism evidence="3 4">
    <name type="scientific">Crassostrea virginica</name>
    <name type="common">Eastern oyster</name>
    <dbReference type="NCBI Taxonomy" id="6565"/>
    <lineage>
        <taxon>Eukaryota</taxon>
        <taxon>Metazoa</taxon>
        <taxon>Spiralia</taxon>
        <taxon>Lophotrochozoa</taxon>
        <taxon>Mollusca</taxon>
        <taxon>Bivalvia</taxon>
        <taxon>Autobranchia</taxon>
        <taxon>Pteriomorphia</taxon>
        <taxon>Ostreida</taxon>
        <taxon>Ostreoidea</taxon>
        <taxon>Ostreidae</taxon>
        <taxon>Crassostrea</taxon>
    </lineage>
</organism>
<keyword evidence="3" id="KW-1185">Reference proteome</keyword>
<feature type="region of interest" description="Disordered" evidence="1">
    <location>
        <begin position="296"/>
        <end position="407"/>
    </location>
</feature>
<feature type="region of interest" description="Disordered" evidence="1">
    <location>
        <begin position="236"/>
        <end position="282"/>
    </location>
</feature>
<keyword evidence="2" id="KW-0472">Membrane</keyword>
<sequence>MASNMLWTHLEIKGSFRGLGKGHHTLFCCSVLALLCLTVKIIFLVYRHKKINMQKNVDKGIEDKTEKTKEEPKSDSKNKTCVTFAVENEQVKTEVDNQKEASGENKATPICPVVPASEVQYNRIEMEKSDSTTAATNTSATTTNATPICNAVIVHSDALESNAVENIQKNTAAAQQEVEMEEIAVEDSIARANAEDEKAVSLTEEASENATPEVMEDTVEVPQPAEEIDEVGVVETNEVEDNRIEQEEILPPPAGVESYPETASNEGPVIDPSPPTDLPEENSIVNQNENLIDFNEQESPAPEDRENVTEQVTKDTNVCDLMSAEDDVATRPPDNDSVNSTTAQMDDPMEDFEVENEPIDDEPELVQTPPPLLEDEEYEGTYIVREPGLDEGYQYDPSETEGDQQNP</sequence>
<dbReference type="RefSeq" id="XP_022332738.1">
    <property type="nucleotide sequence ID" value="XM_022477030.1"/>
</dbReference>
<protein>
    <submittedName>
        <fullName evidence="4">Uncharacterized protein LOC111130242</fullName>
    </submittedName>
</protein>